<keyword evidence="5 9" id="KW-0479">Metal-binding</keyword>
<comment type="similarity">
    <text evidence="2 9">Belongs to the inositol monophosphatase superfamily. CysQ family.</text>
</comment>
<dbReference type="PROSITE" id="PS00629">
    <property type="entry name" value="IMP_1"/>
    <property type="match status" value="1"/>
</dbReference>
<comment type="catalytic activity">
    <reaction evidence="1 9">
        <text>adenosine 3',5'-bisphosphate + H2O = AMP + phosphate</text>
        <dbReference type="Rhea" id="RHEA:10040"/>
        <dbReference type="ChEBI" id="CHEBI:15377"/>
        <dbReference type="ChEBI" id="CHEBI:43474"/>
        <dbReference type="ChEBI" id="CHEBI:58343"/>
        <dbReference type="ChEBI" id="CHEBI:456215"/>
        <dbReference type="EC" id="3.1.3.7"/>
    </reaction>
</comment>
<dbReference type="InterPro" id="IPR000760">
    <property type="entry name" value="Inositol_monophosphatase-like"/>
</dbReference>
<dbReference type="PANTHER" id="PTHR43028:SF5">
    <property type="entry name" value="3'(2'),5'-BISPHOSPHATE NUCLEOTIDASE 1"/>
    <property type="match status" value="1"/>
</dbReference>
<dbReference type="Gene3D" id="3.40.190.80">
    <property type="match status" value="1"/>
</dbReference>
<keyword evidence="8 9" id="KW-0472">Membrane</keyword>
<sequence length="264" mass="29155">METLMDKKLLTEEFVSKINNIAVDAGHKIMAIYEQDFDIQEKSDSSPLTEADLASHRCIVDALSSLTPEIPILSEESADIPWSQRSQWQTYWLIDPLDGTKEFIKRNGEFTINIALINEGKPVFGSVYAPVLEQLYFGGEGLGAWKQSKSGKNNIGVSSSPEEPIRVVGSRSHQSDDMKGYLEQFSSFELVPMGSSLKICLVAEGSADIYPRLGPTSEWDTAAAHAVLTAAGGSCFIYENDEELMYNTKESLLNPYFIAQGPQL</sequence>
<keyword evidence="6 9" id="KW-0378">Hydrolase</keyword>
<feature type="binding site" evidence="9">
    <location>
        <position position="95"/>
    </location>
    <ligand>
        <name>Mg(2+)</name>
        <dbReference type="ChEBI" id="CHEBI:18420"/>
        <label>1</label>
    </ligand>
</feature>
<evidence type="ECO:0000256" key="7">
    <source>
        <dbReference type="ARBA" id="ARBA00022842"/>
    </source>
</evidence>
<comment type="subcellular location">
    <subcellularLocation>
        <location evidence="9">Cell inner membrane</location>
        <topology evidence="9">Peripheral membrane protein</topology>
        <orientation evidence="9">Cytoplasmic side</orientation>
    </subcellularLocation>
</comment>
<proteinExistence type="inferred from homology"/>
<keyword evidence="11" id="KW-1185">Reference proteome</keyword>
<dbReference type="InterPro" id="IPR020550">
    <property type="entry name" value="Inositol_monophosphatase_CS"/>
</dbReference>
<dbReference type="SUPFAM" id="SSF56655">
    <property type="entry name" value="Carbohydrate phosphatase"/>
    <property type="match status" value="1"/>
</dbReference>
<gene>
    <name evidence="9 10" type="primary">cysQ</name>
    <name evidence="10" type="ORF">GCM10023150_12800</name>
</gene>
<feature type="binding site" evidence="9">
    <location>
        <position position="98"/>
    </location>
    <ligand>
        <name>Mg(2+)</name>
        <dbReference type="ChEBI" id="CHEBI:18420"/>
        <label>2</label>
    </ligand>
</feature>
<dbReference type="Proteomes" id="UP001501294">
    <property type="component" value="Unassembled WGS sequence"/>
</dbReference>
<evidence type="ECO:0000256" key="4">
    <source>
        <dbReference type="ARBA" id="ARBA00022519"/>
    </source>
</evidence>
<evidence type="ECO:0000313" key="10">
    <source>
        <dbReference type="EMBL" id="GAA4348918.1"/>
    </source>
</evidence>
<reference evidence="11" key="1">
    <citation type="journal article" date="2019" name="Int. J. Syst. Evol. Microbiol.">
        <title>The Global Catalogue of Microorganisms (GCM) 10K type strain sequencing project: providing services to taxonomists for standard genome sequencing and annotation.</title>
        <authorList>
            <consortium name="The Broad Institute Genomics Platform"/>
            <consortium name="The Broad Institute Genome Sequencing Center for Infectious Disease"/>
            <person name="Wu L."/>
            <person name="Ma J."/>
        </authorList>
    </citation>
    <scope>NUCLEOTIDE SEQUENCE [LARGE SCALE GENOMIC DNA]</scope>
    <source>
        <strain evidence="11">JCM 17727</strain>
    </source>
</reference>
<evidence type="ECO:0000256" key="3">
    <source>
        <dbReference type="ARBA" id="ARBA00022475"/>
    </source>
</evidence>
<dbReference type="CDD" id="cd01638">
    <property type="entry name" value="CysQ"/>
    <property type="match status" value="1"/>
</dbReference>
<dbReference type="InterPro" id="IPR050725">
    <property type="entry name" value="CysQ/Inositol_MonoPase"/>
</dbReference>
<evidence type="ECO:0000256" key="1">
    <source>
        <dbReference type="ARBA" id="ARBA00001625"/>
    </source>
</evidence>
<comment type="cofactor">
    <cofactor evidence="9">
        <name>Mg(2+)</name>
        <dbReference type="ChEBI" id="CHEBI:18420"/>
    </cofactor>
</comment>
<keyword evidence="4 9" id="KW-0997">Cell inner membrane</keyword>
<dbReference type="NCBIfam" id="TIGR01331">
    <property type="entry name" value="bisphos_cysQ"/>
    <property type="match status" value="1"/>
</dbReference>
<comment type="caution">
    <text evidence="10">The sequence shown here is derived from an EMBL/GenBank/DDBJ whole genome shotgun (WGS) entry which is preliminary data.</text>
</comment>
<dbReference type="InterPro" id="IPR020583">
    <property type="entry name" value="Inositol_monoP_metal-BS"/>
</dbReference>
<dbReference type="InterPro" id="IPR006240">
    <property type="entry name" value="CysQ"/>
</dbReference>
<feature type="binding site" evidence="9">
    <location>
        <position position="97"/>
    </location>
    <ligand>
        <name>Mg(2+)</name>
        <dbReference type="ChEBI" id="CHEBI:18420"/>
        <label>1</label>
    </ligand>
</feature>
<keyword evidence="3 9" id="KW-1003">Cell membrane</keyword>
<evidence type="ECO:0000313" key="11">
    <source>
        <dbReference type="Proteomes" id="UP001501294"/>
    </source>
</evidence>
<protein>
    <recommendedName>
        <fullName evidence="9">3'(2'),5'-bisphosphate nucleotidase CysQ</fullName>
        <ecNumber evidence="9">3.1.3.7</ecNumber>
    </recommendedName>
    <alternativeName>
        <fullName evidence="9">3'(2'),5-bisphosphonucleoside 3'(2')-phosphohydrolase</fullName>
    </alternativeName>
    <alternativeName>
        <fullName evidence="9">3'-phosphoadenosine 5'-phosphate phosphatase</fullName>
        <shortName evidence="9">PAP phosphatase</shortName>
    </alternativeName>
</protein>
<dbReference type="PANTHER" id="PTHR43028">
    <property type="entry name" value="3'(2'),5'-BISPHOSPHATE NUCLEOTIDASE 1"/>
    <property type="match status" value="1"/>
</dbReference>
<keyword evidence="7 9" id="KW-0460">Magnesium</keyword>
<organism evidence="10 11">
    <name type="scientific">Kangiella taiwanensis</name>
    <dbReference type="NCBI Taxonomy" id="1079179"/>
    <lineage>
        <taxon>Bacteria</taxon>
        <taxon>Pseudomonadati</taxon>
        <taxon>Pseudomonadota</taxon>
        <taxon>Gammaproteobacteria</taxon>
        <taxon>Kangiellales</taxon>
        <taxon>Kangiellaceae</taxon>
        <taxon>Kangiella</taxon>
    </lineage>
</organism>
<evidence type="ECO:0000256" key="6">
    <source>
        <dbReference type="ARBA" id="ARBA00022801"/>
    </source>
</evidence>
<dbReference type="PRINTS" id="PR00377">
    <property type="entry name" value="IMPHPHTASES"/>
</dbReference>
<comment type="function">
    <text evidence="9">Converts adenosine-3',5'-bisphosphate (PAP) to AMP.</text>
</comment>
<feature type="binding site" evidence="9">
    <location>
        <position position="75"/>
    </location>
    <ligand>
        <name>Mg(2+)</name>
        <dbReference type="ChEBI" id="CHEBI:18420"/>
        <label>1</label>
    </ligand>
</feature>
<dbReference type="EC" id="3.1.3.7" evidence="9"/>
<feature type="binding site" evidence="9">
    <location>
        <begin position="97"/>
        <end position="100"/>
    </location>
    <ligand>
        <name>substrate</name>
    </ligand>
</feature>
<feature type="binding site" evidence="9">
    <location>
        <position position="220"/>
    </location>
    <ligand>
        <name>Mg(2+)</name>
        <dbReference type="ChEBI" id="CHEBI:18420"/>
        <label>2</label>
    </ligand>
</feature>
<dbReference type="EMBL" id="BAABFU010000002">
    <property type="protein sequence ID" value="GAA4348918.1"/>
    <property type="molecule type" value="Genomic_DNA"/>
</dbReference>
<feature type="binding site" evidence="9">
    <location>
        <position position="75"/>
    </location>
    <ligand>
        <name>substrate</name>
    </ligand>
</feature>
<dbReference type="HAMAP" id="MF_02095">
    <property type="entry name" value="CysQ"/>
    <property type="match status" value="1"/>
</dbReference>
<name>A0ABP8I0M4_9GAMM</name>
<evidence type="ECO:0000256" key="5">
    <source>
        <dbReference type="ARBA" id="ARBA00022723"/>
    </source>
</evidence>
<evidence type="ECO:0000256" key="2">
    <source>
        <dbReference type="ARBA" id="ARBA00005289"/>
    </source>
</evidence>
<evidence type="ECO:0000256" key="9">
    <source>
        <dbReference type="HAMAP-Rule" id="MF_02095"/>
    </source>
</evidence>
<feature type="binding site" evidence="9">
    <location>
        <position position="220"/>
    </location>
    <ligand>
        <name>substrate</name>
    </ligand>
</feature>
<dbReference type="Gene3D" id="3.30.540.10">
    <property type="entry name" value="Fructose-1,6-Bisphosphatase, subunit A, domain 1"/>
    <property type="match status" value="1"/>
</dbReference>
<dbReference type="PROSITE" id="PS00630">
    <property type="entry name" value="IMP_2"/>
    <property type="match status" value="1"/>
</dbReference>
<evidence type="ECO:0000256" key="8">
    <source>
        <dbReference type="ARBA" id="ARBA00023136"/>
    </source>
</evidence>
<feature type="binding site" evidence="9">
    <location>
        <position position="95"/>
    </location>
    <ligand>
        <name>Mg(2+)</name>
        <dbReference type="ChEBI" id="CHEBI:18420"/>
        <label>2</label>
    </ligand>
</feature>
<accession>A0ABP8I0M4</accession>
<dbReference type="Pfam" id="PF00459">
    <property type="entry name" value="Inositol_P"/>
    <property type="match status" value="1"/>
</dbReference>